<evidence type="ECO:0000259" key="1">
    <source>
        <dbReference type="PROSITE" id="PS50003"/>
    </source>
</evidence>
<sequence length="215" mass="24492">MVGTQTNVEPRLAFDLPPHSRDTFKPTAVVVCLSLELWYASEVNSLPSSQMEYSTGAVRSGLVFKKDTKRGWFGRGNWKLRNAVLTPQELCYYTARGNKLKGHVDLTTLRLQDIEIMPPDVRKKGRSKAGIWRIAIRLTPDHRFILATGSEVDMNAWIKAFEGIIMGRQGPRSSLDSRASFLRDSFVRSRQRESFRVYRISSRELPSPIECDDDV</sequence>
<reference evidence="2 3" key="1">
    <citation type="submission" date="2019-07" db="EMBL/GenBank/DDBJ databases">
        <title>Genomics analysis of Aphanomyces spp. identifies a new class of oomycete effector associated with host adaptation.</title>
        <authorList>
            <person name="Gaulin E."/>
        </authorList>
    </citation>
    <scope>NUCLEOTIDE SEQUENCE [LARGE SCALE GENOMIC DNA]</scope>
    <source>
        <strain evidence="2 3">ATCC 201684</strain>
    </source>
</reference>
<dbReference type="Proteomes" id="UP000481153">
    <property type="component" value="Unassembled WGS sequence"/>
</dbReference>
<evidence type="ECO:0000313" key="2">
    <source>
        <dbReference type="EMBL" id="KAF0725732.1"/>
    </source>
</evidence>
<feature type="domain" description="PH" evidence="1">
    <location>
        <begin position="56"/>
        <end position="166"/>
    </location>
</feature>
<keyword evidence="3" id="KW-1185">Reference proteome</keyword>
<accession>A0A6G0WED6</accession>
<organism evidence="2 3">
    <name type="scientific">Aphanomyces euteiches</name>
    <dbReference type="NCBI Taxonomy" id="100861"/>
    <lineage>
        <taxon>Eukaryota</taxon>
        <taxon>Sar</taxon>
        <taxon>Stramenopiles</taxon>
        <taxon>Oomycota</taxon>
        <taxon>Saprolegniomycetes</taxon>
        <taxon>Saprolegniales</taxon>
        <taxon>Verrucalvaceae</taxon>
        <taxon>Aphanomyces</taxon>
    </lineage>
</organism>
<dbReference type="VEuPathDB" id="FungiDB:AeMF1_018642"/>
<name>A0A6G0WED6_9STRA</name>
<dbReference type="SUPFAM" id="SSF50729">
    <property type="entry name" value="PH domain-like"/>
    <property type="match status" value="1"/>
</dbReference>
<comment type="caution">
    <text evidence="2">The sequence shown here is derived from an EMBL/GenBank/DDBJ whole genome shotgun (WGS) entry which is preliminary data.</text>
</comment>
<dbReference type="AlphaFoldDB" id="A0A6G0WED6"/>
<dbReference type="SMART" id="SM00233">
    <property type="entry name" value="PH"/>
    <property type="match status" value="1"/>
</dbReference>
<protein>
    <recommendedName>
        <fullName evidence="1">PH domain-containing protein</fullName>
    </recommendedName>
</protein>
<dbReference type="Pfam" id="PF00169">
    <property type="entry name" value="PH"/>
    <property type="match status" value="1"/>
</dbReference>
<dbReference type="InterPro" id="IPR011993">
    <property type="entry name" value="PH-like_dom_sf"/>
</dbReference>
<dbReference type="EMBL" id="VJMJ01000234">
    <property type="protein sequence ID" value="KAF0725732.1"/>
    <property type="molecule type" value="Genomic_DNA"/>
</dbReference>
<dbReference type="Gene3D" id="2.30.29.30">
    <property type="entry name" value="Pleckstrin-homology domain (PH domain)/Phosphotyrosine-binding domain (PTB)"/>
    <property type="match status" value="1"/>
</dbReference>
<evidence type="ECO:0000313" key="3">
    <source>
        <dbReference type="Proteomes" id="UP000481153"/>
    </source>
</evidence>
<proteinExistence type="predicted"/>
<dbReference type="InterPro" id="IPR001849">
    <property type="entry name" value="PH_domain"/>
</dbReference>
<dbReference type="PROSITE" id="PS50003">
    <property type="entry name" value="PH_DOMAIN"/>
    <property type="match status" value="1"/>
</dbReference>
<gene>
    <name evidence="2" type="ORF">Ae201684_015884</name>
</gene>